<comment type="pathway">
    <text evidence="1">Amino-acid degradation; L-proline degradation into L-glutamate; L-glutamate from L-proline: step 2/2.</text>
</comment>
<dbReference type="InterPro" id="IPR015590">
    <property type="entry name" value="Aldehyde_DH_dom"/>
</dbReference>
<evidence type="ECO:0000256" key="1">
    <source>
        <dbReference type="ARBA" id="ARBA00004786"/>
    </source>
</evidence>
<name>A0A845PT59_9FLAO</name>
<feature type="non-terminal residue" evidence="7">
    <location>
        <position position="1"/>
    </location>
</feature>
<evidence type="ECO:0000313" key="8">
    <source>
        <dbReference type="Proteomes" id="UP000553459"/>
    </source>
</evidence>
<reference evidence="7 8" key="1">
    <citation type="submission" date="2019-11" db="EMBL/GenBank/DDBJ databases">
        <title>Characterization of Elizabethkingia argenteiflava sp. nov., isolated from inner surface of Soybean Pods.</title>
        <authorList>
            <person name="Mo S."/>
        </authorList>
    </citation>
    <scope>NUCLEOTIDE SEQUENCE [LARGE SCALE GENOMIC DNA]</scope>
    <source>
        <strain evidence="7 8">YB22</strain>
    </source>
</reference>
<comment type="catalytic activity">
    <reaction evidence="5">
        <text>L-glutamate 5-semialdehyde + NAD(+) + H2O = L-glutamate + NADH + 2 H(+)</text>
        <dbReference type="Rhea" id="RHEA:30235"/>
        <dbReference type="ChEBI" id="CHEBI:15377"/>
        <dbReference type="ChEBI" id="CHEBI:15378"/>
        <dbReference type="ChEBI" id="CHEBI:29985"/>
        <dbReference type="ChEBI" id="CHEBI:57540"/>
        <dbReference type="ChEBI" id="CHEBI:57945"/>
        <dbReference type="ChEBI" id="CHEBI:58066"/>
        <dbReference type="EC" id="1.2.1.88"/>
    </reaction>
</comment>
<dbReference type="Pfam" id="PF00171">
    <property type="entry name" value="Aldedh"/>
    <property type="match status" value="1"/>
</dbReference>
<feature type="non-terminal residue" evidence="7">
    <location>
        <position position="127"/>
    </location>
</feature>
<proteinExistence type="predicted"/>
<dbReference type="PANTHER" id="PTHR42862:SF1">
    <property type="entry name" value="DELTA-1-PYRROLINE-5-CARBOXYLATE DEHYDROGENASE 2, ISOFORM A-RELATED"/>
    <property type="match status" value="1"/>
</dbReference>
<dbReference type="PANTHER" id="PTHR42862">
    <property type="entry name" value="DELTA-1-PYRROLINE-5-CARBOXYLATE DEHYDROGENASE 1, ISOFORM A-RELATED"/>
    <property type="match status" value="1"/>
</dbReference>
<dbReference type="InterPro" id="IPR050485">
    <property type="entry name" value="Proline_metab_enzyme"/>
</dbReference>
<dbReference type="InterPro" id="IPR016161">
    <property type="entry name" value="Ald_DH/histidinol_DH"/>
</dbReference>
<dbReference type="SUPFAM" id="SSF53720">
    <property type="entry name" value="ALDH-like"/>
    <property type="match status" value="1"/>
</dbReference>
<dbReference type="AlphaFoldDB" id="A0A845PT59"/>
<dbReference type="InterPro" id="IPR016160">
    <property type="entry name" value="Ald_DH_CS_CYS"/>
</dbReference>
<accession>A0A845PT59</accession>
<evidence type="ECO:0000256" key="5">
    <source>
        <dbReference type="ARBA" id="ARBA00048142"/>
    </source>
</evidence>
<organism evidence="7 8">
    <name type="scientific">Elizabethkingia argenteiflava</name>
    <dbReference type="NCBI Taxonomy" id="2681556"/>
    <lineage>
        <taxon>Bacteria</taxon>
        <taxon>Pseudomonadati</taxon>
        <taxon>Bacteroidota</taxon>
        <taxon>Flavobacteriia</taxon>
        <taxon>Flavobacteriales</taxon>
        <taxon>Weeksellaceae</taxon>
        <taxon>Elizabethkingia</taxon>
    </lineage>
</organism>
<evidence type="ECO:0000256" key="3">
    <source>
        <dbReference type="ARBA" id="ARBA00023002"/>
    </source>
</evidence>
<feature type="domain" description="Aldehyde dehydrogenase" evidence="6">
    <location>
        <begin position="2"/>
        <end position="126"/>
    </location>
</feature>
<evidence type="ECO:0000259" key="6">
    <source>
        <dbReference type="Pfam" id="PF00171"/>
    </source>
</evidence>
<evidence type="ECO:0000256" key="2">
    <source>
        <dbReference type="ARBA" id="ARBA00012884"/>
    </source>
</evidence>
<dbReference type="GO" id="GO:0003842">
    <property type="term" value="F:L-glutamate gamma-semialdehyde dehydrogenase activity"/>
    <property type="evidence" value="ECO:0007669"/>
    <property type="project" value="UniProtKB-EC"/>
</dbReference>
<keyword evidence="8" id="KW-1185">Reference proteome</keyword>
<dbReference type="EC" id="1.2.1.88" evidence="2"/>
<dbReference type="InterPro" id="IPR016162">
    <property type="entry name" value="Ald_DH_N"/>
</dbReference>
<dbReference type="Gene3D" id="3.40.605.10">
    <property type="entry name" value="Aldehyde Dehydrogenase, Chain A, domain 1"/>
    <property type="match status" value="1"/>
</dbReference>
<keyword evidence="4" id="KW-0520">NAD</keyword>
<evidence type="ECO:0000256" key="4">
    <source>
        <dbReference type="ARBA" id="ARBA00023027"/>
    </source>
</evidence>
<dbReference type="GO" id="GO:0010133">
    <property type="term" value="P:L-proline catabolic process to L-glutamate"/>
    <property type="evidence" value="ECO:0007669"/>
    <property type="project" value="TreeGrafter"/>
</dbReference>
<keyword evidence="3" id="KW-0560">Oxidoreductase</keyword>
<dbReference type="RefSeq" id="WP_166518594.1">
    <property type="nucleotide sequence ID" value="NZ_JAAABJ010000231.1"/>
</dbReference>
<dbReference type="EMBL" id="JAAABJ010000231">
    <property type="protein sequence ID" value="NAW50233.1"/>
    <property type="molecule type" value="Genomic_DNA"/>
</dbReference>
<comment type="caution">
    <text evidence="7">The sequence shown here is derived from an EMBL/GenBank/DDBJ whole genome shotgun (WGS) entry which is preliminary data.</text>
</comment>
<sequence>MVALLHGAGVPAGALQLLHGAGDTVGAALVAAPGVAGVVFTGSTQVAKIINRALAAKDGPIVPLIAETGGINAMLVDSTALPEQVADAVVQSAFRSAGQRCSALRLLCVHESIADGVIEMIQGAAKE</sequence>
<dbReference type="Proteomes" id="UP000553459">
    <property type="component" value="Unassembled WGS sequence"/>
</dbReference>
<dbReference type="PROSITE" id="PS00070">
    <property type="entry name" value="ALDEHYDE_DEHYDR_CYS"/>
    <property type="match status" value="1"/>
</dbReference>
<dbReference type="Gene3D" id="3.40.309.10">
    <property type="entry name" value="Aldehyde Dehydrogenase, Chain A, domain 2"/>
    <property type="match status" value="1"/>
</dbReference>
<dbReference type="GO" id="GO:0009898">
    <property type="term" value="C:cytoplasmic side of plasma membrane"/>
    <property type="evidence" value="ECO:0007669"/>
    <property type="project" value="TreeGrafter"/>
</dbReference>
<gene>
    <name evidence="7" type="ORF">GNY06_02120</name>
</gene>
<dbReference type="InterPro" id="IPR016163">
    <property type="entry name" value="Ald_DH_C"/>
</dbReference>
<evidence type="ECO:0000313" key="7">
    <source>
        <dbReference type="EMBL" id="NAW50233.1"/>
    </source>
</evidence>
<protein>
    <recommendedName>
        <fullName evidence="2">L-glutamate gamma-semialdehyde dehydrogenase</fullName>
        <ecNumber evidence="2">1.2.1.88</ecNumber>
    </recommendedName>
</protein>